<evidence type="ECO:0000256" key="1">
    <source>
        <dbReference type="SAM" id="Phobius"/>
    </source>
</evidence>
<protein>
    <submittedName>
        <fullName evidence="2">Uncharacterized membrane protein YhaH, DUF805 family</fullName>
    </submittedName>
</protein>
<reference evidence="3" key="1">
    <citation type="submission" date="2016-11" db="EMBL/GenBank/DDBJ databases">
        <authorList>
            <person name="Varghese N."/>
            <person name="Submissions S."/>
        </authorList>
    </citation>
    <scope>NUCLEOTIDE SEQUENCE [LARGE SCALE GENOMIC DNA]</scope>
    <source>
        <strain evidence="3">DSM 28223</strain>
    </source>
</reference>
<name>A0A1M5RV01_9RHOB</name>
<feature type="transmembrane region" description="Helical" evidence="1">
    <location>
        <begin position="24"/>
        <end position="46"/>
    </location>
</feature>
<evidence type="ECO:0000313" key="3">
    <source>
        <dbReference type="Proteomes" id="UP000184211"/>
    </source>
</evidence>
<proteinExistence type="predicted"/>
<organism evidence="2 3">
    <name type="scientific">Cognatishimia maritima</name>
    <dbReference type="NCBI Taxonomy" id="870908"/>
    <lineage>
        <taxon>Bacteria</taxon>
        <taxon>Pseudomonadati</taxon>
        <taxon>Pseudomonadota</taxon>
        <taxon>Alphaproteobacteria</taxon>
        <taxon>Rhodobacterales</taxon>
        <taxon>Paracoccaceae</taxon>
        <taxon>Cognatishimia</taxon>
    </lineage>
</organism>
<evidence type="ECO:0000313" key="2">
    <source>
        <dbReference type="EMBL" id="SHH30066.1"/>
    </source>
</evidence>
<dbReference type="OrthoDB" id="9812349at2"/>
<keyword evidence="3" id="KW-1185">Reference proteome</keyword>
<dbReference type="GO" id="GO:0005886">
    <property type="term" value="C:plasma membrane"/>
    <property type="evidence" value="ECO:0007669"/>
    <property type="project" value="TreeGrafter"/>
</dbReference>
<keyword evidence="1" id="KW-1133">Transmembrane helix</keyword>
<accession>A0A1M5RV01</accession>
<dbReference type="AlphaFoldDB" id="A0A1M5RV01"/>
<dbReference type="InterPro" id="IPR008523">
    <property type="entry name" value="DUF805"/>
</dbReference>
<dbReference type="PANTHER" id="PTHR34980">
    <property type="entry name" value="INNER MEMBRANE PROTEIN-RELATED-RELATED"/>
    <property type="match status" value="1"/>
</dbReference>
<sequence>MFENAKVVFFRSLEFKGRSDRYELWSFAWLLFLTLILLTVVNSIVFGPTVTESFTVTISNGVQSQGIQKKVSYDSGWLGIVLYAVVALPLFSVCWRRLHDTGLPGWLIATPVVGMATTYLIFHFSSETVQIDTAHLPNGLDFPTEMQVPQNPATFFIGWAIAVVSMLVTVVLLTRSSQPGPNKYGPNPYEVPT</sequence>
<dbReference type="EMBL" id="FQWM01000004">
    <property type="protein sequence ID" value="SHH30066.1"/>
    <property type="molecule type" value="Genomic_DNA"/>
</dbReference>
<dbReference type="STRING" id="870908.SAMN04488044_2306"/>
<dbReference type="Proteomes" id="UP000184211">
    <property type="component" value="Unassembled WGS sequence"/>
</dbReference>
<keyword evidence="1" id="KW-0812">Transmembrane</keyword>
<dbReference type="RefSeq" id="WP_131814598.1">
    <property type="nucleotide sequence ID" value="NZ_FQWM01000004.1"/>
</dbReference>
<dbReference type="PANTHER" id="PTHR34980:SF2">
    <property type="entry name" value="INNER MEMBRANE PROTEIN YHAH-RELATED"/>
    <property type="match status" value="1"/>
</dbReference>
<keyword evidence="1" id="KW-0472">Membrane</keyword>
<feature type="transmembrane region" description="Helical" evidence="1">
    <location>
        <begin position="102"/>
        <end position="122"/>
    </location>
</feature>
<gene>
    <name evidence="2" type="ORF">SAMN04488044_2306</name>
</gene>
<feature type="transmembrane region" description="Helical" evidence="1">
    <location>
        <begin position="153"/>
        <end position="173"/>
    </location>
</feature>
<dbReference type="Pfam" id="PF05656">
    <property type="entry name" value="DUF805"/>
    <property type="match status" value="1"/>
</dbReference>
<feature type="transmembrane region" description="Helical" evidence="1">
    <location>
        <begin position="76"/>
        <end position="95"/>
    </location>
</feature>